<evidence type="ECO:0000313" key="3">
    <source>
        <dbReference type="EMBL" id="KAI5077232.1"/>
    </source>
</evidence>
<dbReference type="PANTHER" id="PTHR33184">
    <property type="entry name" value="PROTEIN TAPETUM DETERMINANT 1-LIKE-RELATED"/>
    <property type="match status" value="1"/>
</dbReference>
<dbReference type="PANTHER" id="PTHR33184:SF2">
    <property type="entry name" value="APPLE DOMAIN-CONTAINING PROTEIN"/>
    <property type="match status" value="1"/>
</dbReference>
<evidence type="ECO:0000256" key="2">
    <source>
        <dbReference type="SAM" id="SignalP"/>
    </source>
</evidence>
<dbReference type="EMBL" id="JABFUD020000007">
    <property type="protein sequence ID" value="KAI5077232.1"/>
    <property type="molecule type" value="Genomic_DNA"/>
</dbReference>
<keyword evidence="4" id="KW-1185">Reference proteome</keyword>
<evidence type="ECO:0000256" key="1">
    <source>
        <dbReference type="ARBA" id="ARBA00022729"/>
    </source>
</evidence>
<dbReference type="Pfam" id="PF24068">
    <property type="entry name" value="TPD1_C"/>
    <property type="match status" value="1"/>
</dbReference>
<feature type="chain" id="PRO_5039063342" evidence="2">
    <location>
        <begin position="28"/>
        <end position="250"/>
    </location>
</feature>
<name>A0A9D4V1E4_ADICA</name>
<feature type="signal peptide" evidence="2">
    <location>
        <begin position="1"/>
        <end position="27"/>
    </location>
</feature>
<evidence type="ECO:0000313" key="4">
    <source>
        <dbReference type="Proteomes" id="UP000886520"/>
    </source>
</evidence>
<comment type="caution">
    <text evidence="3">The sequence shown here is derived from an EMBL/GenBank/DDBJ whole genome shotgun (WGS) entry which is preliminary data.</text>
</comment>
<gene>
    <name evidence="3" type="ORF">GOP47_0007056</name>
</gene>
<reference evidence="3" key="1">
    <citation type="submission" date="2021-01" db="EMBL/GenBank/DDBJ databases">
        <title>Adiantum capillus-veneris genome.</title>
        <authorList>
            <person name="Fang Y."/>
            <person name="Liao Q."/>
        </authorList>
    </citation>
    <scope>NUCLEOTIDE SEQUENCE</scope>
    <source>
        <strain evidence="3">H3</strain>
        <tissue evidence="3">Leaf</tissue>
    </source>
</reference>
<dbReference type="OrthoDB" id="10450029at2759"/>
<dbReference type="InterPro" id="IPR040361">
    <property type="entry name" value="TPD1"/>
</dbReference>
<sequence>MLQLSCCRPSLLIRWLLLLLLPCVGFAWAIGFSAVNAIQANSLAKQSSLRQRSLFVSLGGQSVNCSGSSQPTLSEQLSVVHMIQAKLRGWRYLSRSDQQSAQQSLQLRKLRGHACQSSTLSRIPPSYTSTFSVPLAAHAPHQSPRRRLNGCTDRDISISQSRDMLAGGVPQYVVQIYNTCMVGGCAPSAVHVKCGWFASKVVVNPGIFRRLAYDDCLVNAGRPILRGQILRFTYQNSFMYPLSFKSAQFC</sequence>
<dbReference type="GO" id="GO:0001709">
    <property type="term" value="P:cell fate determination"/>
    <property type="evidence" value="ECO:0007669"/>
    <property type="project" value="TreeGrafter"/>
</dbReference>
<protein>
    <submittedName>
        <fullName evidence="3">Uncharacterized protein</fullName>
    </submittedName>
</protein>
<accession>A0A9D4V1E4</accession>
<keyword evidence="1 2" id="KW-0732">Signal</keyword>
<dbReference type="Proteomes" id="UP000886520">
    <property type="component" value="Chromosome 7"/>
</dbReference>
<proteinExistence type="predicted"/>
<organism evidence="3 4">
    <name type="scientific">Adiantum capillus-veneris</name>
    <name type="common">Maidenhair fern</name>
    <dbReference type="NCBI Taxonomy" id="13818"/>
    <lineage>
        <taxon>Eukaryota</taxon>
        <taxon>Viridiplantae</taxon>
        <taxon>Streptophyta</taxon>
        <taxon>Embryophyta</taxon>
        <taxon>Tracheophyta</taxon>
        <taxon>Polypodiopsida</taxon>
        <taxon>Polypodiidae</taxon>
        <taxon>Polypodiales</taxon>
        <taxon>Pteridineae</taxon>
        <taxon>Pteridaceae</taxon>
        <taxon>Vittarioideae</taxon>
        <taxon>Adiantum</taxon>
    </lineage>
</organism>
<dbReference type="AlphaFoldDB" id="A0A9D4V1E4"/>